<accession>A0A0G4I014</accession>
<proteinExistence type="predicted"/>
<feature type="region of interest" description="Disordered" evidence="2">
    <location>
        <begin position="192"/>
        <end position="226"/>
    </location>
</feature>
<dbReference type="PhylomeDB" id="A0A0G4I014"/>
<keyword evidence="1" id="KW-0677">Repeat</keyword>
<reference evidence="3" key="1">
    <citation type="submission" date="2014-11" db="EMBL/GenBank/DDBJ databases">
        <authorList>
            <person name="Otto D Thomas"/>
            <person name="Naeem Raeece"/>
        </authorList>
    </citation>
    <scope>NUCLEOTIDE SEQUENCE</scope>
</reference>
<evidence type="ECO:0000256" key="1">
    <source>
        <dbReference type="ARBA" id="ARBA00022737"/>
    </source>
</evidence>
<dbReference type="PANTHER" id="PTHR43215:SF14">
    <property type="entry name" value="RADIAL SPOKE HEAD 1 HOMOLOG"/>
    <property type="match status" value="1"/>
</dbReference>
<dbReference type="AlphaFoldDB" id="A0A0G4I014"/>
<evidence type="ECO:0008006" key="4">
    <source>
        <dbReference type="Google" id="ProtNLM"/>
    </source>
</evidence>
<dbReference type="InterPro" id="IPR003409">
    <property type="entry name" value="MORN"/>
</dbReference>
<dbReference type="SUPFAM" id="SSF82185">
    <property type="entry name" value="Histone H3 K4-specific methyltransferase SET7/9 N-terminal domain"/>
    <property type="match status" value="2"/>
</dbReference>
<dbReference type="Gene3D" id="2.20.110.10">
    <property type="entry name" value="Histone H3 K4-specific methyltransferase SET7/9 N-terminal domain"/>
    <property type="match status" value="2"/>
</dbReference>
<protein>
    <recommendedName>
        <fullName evidence="4">MORN repeat-containing protein 5</fullName>
    </recommendedName>
</protein>
<dbReference type="VEuPathDB" id="CryptoDB:Cvel_1606"/>
<evidence type="ECO:0000256" key="2">
    <source>
        <dbReference type="SAM" id="MobiDB-lite"/>
    </source>
</evidence>
<gene>
    <name evidence="3" type="ORF">Cvel_1606</name>
</gene>
<organism evidence="3">
    <name type="scientific">Chromera velia CCMP2878</name>
    <dbReference type="NCBI Taxonomy" id="1169474"/>
    <lineage>
        <taxon>Eukaryota</taxon>
        <taxon>Sar</taxon>
        <taxon>Alveolata</taxon>
        <taxon>Colpodellida</taxon>
        <taxon>Chromeraceae</taxon>
        <taxon>Chromera</taxon>
    </lineage>
</organism>
<dbReference type="EMBL" id="CDMZ01004581">
    <property type="protein sequence ID" value="CEM50184.1"/>
    <property type="molecule type" value="Genomic_DNA"/>
</dbReference>
<dbReference type="SMART" id="SM00698">
    <property type="entry name" value="MORN"/>
    <property type="match status" value="6"/>
</dbReference>
<dbReference type="PANTHER" id="PTHR43215">
    <property type="entry name" value="RADIAL SPOKE HEAD 1 HOMOLOG"/>
    <property type="match status" value="1"/>
</dbReference>
<evidence type="ECO:0000313" key="3">
    <source>
        <dbReference type="EMBL" id="CEM50184.1"/>
    </source>
</evidence>
<dbReference type="Pfam" id="PF02493">
    <property type="entry name" value="MORN"/>
    <property type="match status" value="7"/>
</dbReference>
<name>A0A0G4I014_9ALVE</name>
<sequence>MAEEGAAYQLVTAEGETLTASRGFTGKGKATYPNGDTYEGTFARGMKHENGTYTYANGDKYEGGYWMNKRAGMGRLSFAKGGFYHGNFEEGKRHGEGTEKYANNDVYTGSWVSGKKHGRGIYAFAVTRFKYVGEWEQGQMKKGRWVWKNGAQYVGTFKDNQPDSIGDWLFPNGTLLRGKYTPRVVPLDRLEQLHQPGPPKPSEDAEEGEAPPPTDWKPKTKKVSLSWKTEAVSALNLPP</sequence>